<dbReference type="Pfam" id="PF00359">
    <property type="entry name" value="PTS_EIIA_2"/>
    <property type="match status" value="1"/>
</dbReference>
<accession>A0A0R1EXM6</accession>
<dbReference type="InterPro" id="IPR002178">
    <property type="entry name" value="PTS_EIIA_type-2_dom"/>
</dbReference>
<dbReference type="RefSeq" id="WP_010011931.1">
    <property type="nucleotide sequence ID" value="NZ_AZCN01000093.1"/>
</dbReference>
<dbReference type="PANTHER" id="PTHR30185">
    <property type="entry name" value="CRYPTIC BETA-GLUCOSIDE BGL OPERON ANTITERMINATOR"/>
    <property type="match status" value="1"/>
</dbReference>
<evidence type="ECO:0000259" key="5">
    <source>
        <dbReference type="PROSITE" id="PS51372"/>
    </source>
</evidence>
<dbReference type="InterPro" id="IPR050661">
    <property type="entry name" value="BglG_antiterminators"/>
</dbReference>
<feature type="domain" description="PRD" evidence="5">
    <location>
        <begin position="273"/>
        <end position="379"/>
    </location>
</feature>
<dbReference type="Gene3D" id="1.10.10.10">
    <property type="entry name" value="Winged helix-like DNA-binding domain superfamily/Winged helix DNA-binding domain"/>
    <property type="match status" value="1"/>
</dbReference>
<dbReference type="eggNOG" id="COG3711">
    <property type="taxonomic scope" value="Bacteria"/>
</dbReference>
<dbReference type="PROSITE" id="PS51094">
    <property type="entry name" value="PTS_EIIA_TYPE_2"/>
    <property type="match status" value="1"/>
</dbReference>
<keyword evidence="1" id="KW-0677">Repeat</keyword>
<dbReference type="PANTHER" id="PTHR30185:SF18">
    <property type="entry name" value="TRANSCRIPTIONAL REGULATOR MTLR"/>
    <property type="match status" value="1"/>
</dbReference>
<dbReference type="SUPFAM" id="SSF46785">
    <property type="entry name" value="Winged helix' DNA-binding domain"/>
    <property type="match status" value="1"/>
</dbReference>
<dbReference type="Gene3D" id="3.40.930.10">
    <property type="entry name" value="Mannitol-specific EII, Chain A"/>
    <property type="match status" value="1"/>
</dbReference>
<dbReference type="InterPro" id="IPR011608">
    <property type="entry name" value="PRD"/>
</dbReference>
<dbReference type="GeneID" id="65916540"/>
<dbReference type="SUPFAM" id="SSF55804">
    <property type="entry name" value="Phoshotransferase/anion transport protein"/>
    <property type="match status" value="1"/>
</dbReference>
<evidence type="ECO:0000313" key="6">
    <source>
        <dbReference type="EMBL" id="KRK14264.1"/>
    </source>
</evidence>
<gene>
    <name evidence="6" type="ORF">FD22_GL002562</name>
</gene>
<evidence type="ECO:0000313" key="7">
    <source>
        <dbReference type="Proteomes" id="UP000051181"/>
    </source>
</evidence>
<dbReference type="PATRIC" id="fig|913848.6.peg.2611"/>
<evidence type="ECO:0000256" key="2">
    <source>
        <dbReference type="ARBA" id="ARBA00023015"/>
    </source>
</evidence>
<dbReference type="InterPro" id="IPR036388">
    <property type="entry name" value="WH-like_DNA-bd_sf"/>
</dbReference>
<dbReference type="eggNOG" id="COG1762">
    <property type="taxonomic scope" value="Bacteria"/>
</dbReference>
<feature type="domain" description="PTS EIIA type-2" evidence="4">
    <location>
        <begin position="471"/>
        <end position="619"/>
    </location>
</feature>
<name>A0A0R1EXM6_9LACO</name>
<dbReference type="InterPro" id="IPR036390">
    <property type="entry name" value="WH_DNA-bd_sf"/>
</dbReference>
<dbReference type="PROSITE" id="PS51372">
    <property type="entry name" value="PRD_2"/>
    <property type="match status" value="1"/>
</dbReference>
<dbReference type="Proteomes" id="UP000051181">
    <property type="component" value="Unassembled WGS sequence"/>
</dbReference>
<dbReference type="Pfam" id="PF08279">
    <property type="entry name" value="HTH_11"/>
    <property type="match status" value="1"/>
</dbReference>
<organism evidence="6 7">
    <name type="scientific">Loigolactobacillus coryniformis subsp. coryniformis KCTC 3167 = DSM 20001</name>
    <dbReference type="NCBI Taxonomy" id="913848"/>
    <lineage>
        <taxon>Bacteria</taxon>
        <taxon>Bacillati</taxon>
        <taxon>Bacillota</taxon>
        <taxon>Bacilli</taxon>
        <taxon>Lactobacillales</taxon>
        <taxon>Lactobacillaceae</taxon>
        <taxon>Loigolactobacillus</taxon>
    </lineage>
</organism>
<comment type="caution">
    <text evidence="6">The sequence shown here is derived from an EMBL/GenBank/DDBJ whole genome shotgun (WGS) entry which is preliminary data.</text>
</comment>
<dbReference type="Gene3D" id="1.10.1790.10">
    <property type="entry name" value="PRD domain"/>
    <property type="match status" value="1"/>
</dbReference>
<evidence type="ECO:0000256" key="1">
    <source>
        <dbReference type="ARBA" id="ARBA00022737"/>
    </source>
</evidence>
<evidence type="ECO:0000256" key="3">
    <source>
        <dbReference type="ARBA" id="ARBA00023163"/>
    </source>
</evidence>
<proteinExistence type="predicted"/>
<keyword evidence="2" id="KW-0805">Transcription regulation</keyword>
<dbReference type="InterPro" id="IPR036634">
    <property type="entry name" value="PRD_sf"/>
</dbReference>
<dbReference type="InterPro" id="IPR016152">
    <property type="entry name" value="PTrfase/Anion_transptr"/>
</dbReference>
<dbReference type="AlphaFoldDB" id="A0A0R1EXM6"/>
<evidence type="ECO:0000259" key="4">
    <source>
        <dbReference type="PROSITE" id="PS51094"/>
    </source>
</evidence>
<keyword evidence="3" id="KW-0804">Transcription</keyword>
<dbReference type="EMBL" id="AZCN01000093">
    <property type="protein sequence ID" value="KRK14264.1"/>
    <property type="molecule type" value="Genomic_DNA"/>
</dbReference>
<dbReference type="GO" id="GO:0006355">
    <property type="term" value="P:regulation of DNA-templated transcription"/>
    <property type="evidence" value="ECO:0007669"/>
    <property type="project" value="InterPro"/>
</dbReference>
<sequence length="619" mass="70937">MDNQDYRLLKRFITRESIPVAELIASENISQKTLQKRLAKLNENIHGIGQIKERHGRYFLQVIDYHGLSRLQSGYLRESLDFNDSEKRQAYIIQQLVTTTGYVVQDDLADTLMISRSTLSKDLDKLRRTLRVYDAEIVAQSNHGIKLVLDQAYQLPLLLLNEVYDYFAANYPLTPAVQQALAAVSNQINDQTTATRLQKLTAIMSFLWRDDRQIDLHVAHYQNLVRLTPEWQQLFRALSAQRQTNLTATEQDFICFPVNLKYSSLLSHSLVAQQLDKNQALLQQIKRQIEVHVQVELDYAEFYTQVKYHLLFLCYRSLFNMPASEIFTNEIIKNYPVAAELALIALNTLEQGLGAIIPTTEATYLTVYFQLALDAVQDQQHVAQQVGIVGNIGLGAQHFLKKQLAEVFADQIKVVAITDKAQLKQPDLPFLLIFSDQPLDLGDNRIPVIRIDDLFRTEELTTKITLSLVHKAIMAQACHLQITYLTPQADYQATVDQMIEQATLKGELAPSFKQMWHQRELQGSSVFENGIALPHTINEIAKPVIFLQIGILQKPLLVNKRKVHLIFLLGIPQQLNQQLNRVLDTLYDFIFSVVRQENVLQNLLHYRLDQPIEQLTEGI</sequence>
<dbReference type="Pfam" id="PF00874">
    <property type="entry name" value="PRD"/>
    <property type="match status" value="1"/>
</dbReference>
<dbReference type="SUPFAM" id="SSF63520">
    <property type="entry name" value="PTS-regulatory domain, PRD"/>
    <property type="match status" value="1"/>
</dbReference>
<reference evidence="6 7" key="1">
    <citation type="journal article" date="2015" name="Genome Announc.">
        <title>Expanding the biotechnology potential of lactobacilli through comparative genomics of 213 strains and associated genera.</title>
        <authorList>
            <person name="Sun Z."/>
            <person name="Harris H.M."/>
            <person name="McCann A."/>
            <person name="Guo C."/>
            <person name="Argimon S."/>
            <person name="Zhang W."/>
            <person name="Yang X."/>
            <person name="Jeffery I.B."/>
            <person name="Cooney J.C."/>
            <person name="Kagawa T.F."/>
            <person name="Liu W."/>
            <person name="Song Y."/>
            <person name="Salvetti E."/>
            <person name="Wrobel A."/>
            <person name="Rasinkangas P."/>
            <person name="Parkhill J."/>
            <person name="Rea M.C."/>
            <person name="O'Sullivan O."/>
            <person name="Ritari J."/>
            <person name="Douillard F.P."/>
            <person name="Paul Ross R."/>
            <person name="Yang R."/>
            <person name="Briner A.E."/>
            <person name="Felis G.E."/>
            <person name="de Vos W.M."/>
            <person name="Barrangou R."/>
            <person name="Klaenhammer T.R."/>
            <person name="Caufield P.W."/>
            <person name="Cui Y."/>
            <person name="Zhang H."/>
            <person name="O'Toole P.W."/>
        </authorList>
    </citation>
    <scope>NUCLEOTIDE SEQUENCE [LARGE SCALE GENOMIC DNA]</scope>
    <source>
        <strain evidence="6 7">DSM 20001</strain>
    </source>
</reference>
<dbReference type="InterPro" id="IPR013196">
    <property type="entry name" value="HTH_11"/>
</dbReference>
<protein>
    <submittedName>
        <fullName evidence="6">Sorbitol operon transcription regulator</fullName>
    </submittedName>
</protein>